<comment type="catalytic activity">
    <reaction evidence="5">
        <text>a 5,6-dihydrouridine in mRNA + NADP(+) = a uridine in mRNA + NADPH + H(+)</text>
        <dbReference type="Rhea" id="RHEA:69855"/>
        <dbReference type="Rhea" id="RHEA-COMP:14658"/>
        <dbReference type="Rhea" id="RHEA-COMP:17789"/>
        <dbReference type="ChEBI" id="CHEBI:15378"/>
        <dbReference type="ChEBI" id="CHEBI:57783"/>
        <dbReference type="ChEBI" id="CHEBI:58349"/>
        <dbReference type="ChEBI" id="CHEBI:65315"/>
        <dbReference type="ChEBI" id="CHEBI:74443"/>
    </reaction>
    <physiologicalReaction direction="right-to-left" evidence="5">
        <dbReference type="Rhea" id="RHEA:69857"/>
    </physiologicalReaction>
</comment>
<protein>
    <recommendedName>
        <fullName evidence="2">tRNA-dihydrouridine(47) synthase [NAD(P)(+)]</fullName>
        <ecNumber evidence="2">1.3.1.89</ecNumber>
    </recommendedName>
</protein>
<dbReference type="PANTHER" id="PTHR45846">
    <property type="entry name" value="TRNA-DIHYDROURIDINE(47) SYNTHASE [NAD(P)(+)]-LIKE"/>
    <property type="match status" value="1"/>
</dbReference>
<reference evidence="8" key="1">
    <citation type="submission" date="2021-10" db="EMBL/GenBank/DDBJ databases">
        <title>Tropical sea cucumber genome reveals ecological adaptation and Cuvierian tubules defense mechanism.</title>
        <authorList>
            <person name="Chen T."/>
        </authorList>
    </citation>
    <scope>NUCLEOTIDE SEQUENCE</scope>
    <source>
        <strain evidence="8">Nanhai2018</strain>
        <tissue evidence="8">Muscle</tissue>
    </source>
</reference>
<dbReference type="Gene3D" id="3.20.20.70">
    <property type="entry name" value="Aldolase class I"/>
    <property type="match status" value="1"/>
</dbReference>
<keyword evidence="9" id="KW-1185">Reference proteome</keyword>
<accession>A0A9Q0YRE3</accession>
<proteinExistence type="inferred from homology"/>
<sequence length="148" mass="16941">MALLIEDLFDLLTVGFLDFIDRAMASCEVYVHTSYNLYFQRQKLGVGRNGDILSFEDANEHFSNSQSAGLMIARGALIKPWIFTEIKEQRHWDISASERLDILRDFTNYGLENWGSDTQVGVHIILGILHELWSREVSSDMEVGVHFS</sequence>
<comment type="caution">
    <text evidence="8">The sequence shown here is derived from an EMBL/GenBank/DDBJ whole genome shotgun (WGS) entry which is preliminary data.</text>
</comment>
<evidence type="ECO:0000256" key="3">
    <source>
        <dbReference type="ARBA" id="ARBA00048266"/>
    </source>
</evidence>
<gene>
    <name evidence="8" type="ORF">HOLleu_35476</name>
</gene>
<evidence type="ECO:0000256" key="6">
    <source>
        <dbReference type="ARBA" id="ARBA00049513"/>
    </source>
</evidence>
<dbReference type="GO" id="GO:0003723">
    <property type="term" value="F:RNA binding"/>
    <property type="evidence" value="ECO:0007669"/>
    <property type="project" value="TreeGrafter"/>
</dbReference>
<organism evidence="8 9">
    <name type="scientific">Holothuria leucospilota</name>
    <name type="common">Black long sea cucumber</name>
    <name type="synonym">Mertensiothuria leucospilota</name>
    <dbReference type="NCBI Taxonomy" id="206669"/>
    <lineage>
        <taxon>Eukaryota</taxon>
        <taxon>Metazoa</taxon>
        <taxon>Echinodermata</taxon>
        <taxon>Eleutherozoa</taxon>
        <taxon>Echinozoa</taxon>
        <taxon>Holothuroidea</taxon>
        <taxon>Aspidochirotacea</taxon>
        <taxon>Aspidochirotida</taxon>
        <taxon>Holothuriidae</taxon>
        <taxon>Holothuria</taxon>
    </lineage>
</organism>
<dbReference type="SUPFAM" id="SSF51395">
    <property type="entry name" value="FMN-linked oxidoreductases"/>
    <property type="match status" value="1"/>
</dbReference>
<evidence type="ECO:0000313" key="9">
    <source>
        <dbReference type="Proteomes" id="UP001152320"/>
    </source>
</evidence>
<dbReference type="AlphaFoldDB" id="A0A9Q0YRE3"/>
<evidence type="ECO:0000256" key="5">
    <source>
        <dbReference type="ARBA" id="ARBA00049447"/>
    </source>
</evidence>
<feature type="domain" description="DUS-like FMN-binding" evidence="7">
    <location>
        <begin position="44"/>
        <end position="97"/>
    </location>
</feature>
<name>A0A9Q0YRE3_HOLLE</name>
<dbReference type="Pfam" id="PF01207">
    <property type="entry name" value="Dus"/>
    <property type="match status" value="1"/>
</dbReference>
<dbReference type="GO" id="GO:0102265">
    <property type="term" value="F:tRNA-dihydrouridine47 synthase activity"/>
    <property type="evidence" value="ECO:0007669"/>
    <property type="project" value="UniProtKB-EC"/>
</dbReference>
<dbReference type="PANTHER" id="PTHR45846:SF1">
    <property type="entry name" value="TRNA-DIHYDROURIDINE(47) SYNTHASE [NAD(P)(+)]-LIKE"/>
    <property type="match status" value="1"/>
</dbReference>
<dbReference type="Proteomes" id="UP001152320">
    <property type="component" value="Chromosome 18"/>
</dbReference>
<evidence type="ECO:0000259" key="7">
    <source>
        <dbReference type="Pfam" id="PF01207"/>
    </source>
</evidence>
<dbReference type="EMBL" id="JAIZAY010000018">
    <property type="protein sequence ID" value="KAJ8025304.1"/>
    <property type="molecule type" value="Genomic_DNA"/>
</dbReference>
<comment type="catalytic activity">
    <reaction evidence="6">
        <text>5,6-dihydrouridine(47) in tRNA + NADP(+) = uridine(47) in tRNA + NADPH + H(+)</text>
        <dbReference type="Rhea" id="RHEA:53360"/>
        <dbReference type="Rhea" id="RHEA-COMP:13539"/>
        <dbReference type="Rhea" id="RHEA-COMP:13540"/>
        <dbReference type="ChEBI" id="CHEBI:15378"/>
        <dbReference type="ChEBI" id="CHEBI:57783"/>
        <dbReference type="ChEBI" id="CHEBI:58349"/>
        <dbReference type="ChEBI" id="CHEBI:65315"/>
        <dbReference type="ChEBI" id="CHEBI:74443"/>
        <dbReference type="EC" id="1.3.1.89"/>
    </reaction>
    <physiologicalReaction direction="right-to-left" evidence="6">
        <dbReference type="Rhea" id="RHEA:53362"/>
    </physiologicalReaction>
</comment>
<comment type="catalytic activity">
    <reaction evidence="3">
        <text>5,6-dihydrouridine(47) in tRNA + NAD(+) = uridine(47) in tRNA + NADH + H(+)</text>
        <dbReference type="Rhea" id="RHEA:53364"/>
        <dbReference type="Rhea" id="RHEA-COMP:13539"/>
        <dbReference type="Rhea" id="RHEA-COMP:13540"/>
        <dbReference type="ChEBI" id="CHEBI:15378"/>
        <dbReference type="ChEBI" id="CHEBI:57540"/>
        <dbReference type="ChEBI" id="CHEBI:57945"/>
        <dbReference type="ChEBI" id="CHEBI:65315"/>
        <dbReference type="ChEBI" id="CHEBI:74443"/>
        <dbReference type="EC" id="1.3.1.89"/>
    </reaction>
    <physiologicalReaction direction="right-to-left" evidence="3">
        <dbReference type="Rhea" id="RHEA:53366"/>
    </physiologicalReaction>
</comment>
<evidence type="ECO:0000256" key="1">
    <source>
        <dbReference type="ARBA" id="ARBA00005451"/>
    </source>
</evidence>
<dbReference type="InterPro" id="IPR035587">
    <property type="entry name" value="DUS-like_FMN-bd"/>
</dbReference>
<comment type="catalytic activity">
    <reaction evidence="4">
        <text>a 5,6-dihydrouridine in mRNA + NAD(+) = a uridine in mRNA + NADH + H(+)</text>
        <dbReference type="Rhea" id="RHEA:69851"/>
        <dbReference type="Rhea" id="RHEA-COMP:14658"/>
        <dbReference type="Rhea" id="RHEA-COMP:17789"/>
        <dbReference type="ChEBI" id="CHEBI:15378"/>
        <dbReference type="ChEBI" id="CHEBI:57540"/>
        <dbReference type="ChEBI" id="CHEBI:57945"/>
        <dbReference type="ChEBI" id="CHEBI:65315"/>
        <dbReference type="ChEBI" id="CHEBI:74443"/>
    </reaction>
    <physiologicalReaction direction="right-to-left" evidence="4">
        <dbReference type="Rhea" id="RHEA:69853"/>
    </physiologicalReaction>
</comment>
<evidence type="ECO:0000256" key="4">
    <source>
        <dbReference type="ARBA" id="ARBA00048342"/>
    </source>
</evidence>
<dbReference type="EC" id="1.3.1.89" evidence="2"/>
<comment type="similarity">
    <text evidence="1">Belongs to the Dus family. Dus3 subfamily.</text>
</comment>
<dbReference type="OrthoDB" id="259935at2759"/>
<dbReference type="InterPro" id="IPR013785">
    <property type="entry name" value="Aldolase_TIM"/>
</dbReference>
<evidence type="ECO:0000313" key="8">
    <source>
        <dbReference type="EMBL" id="KAJ8025304.1"/>
    </source>
</evidence>
<evidence type="ECO:0000256" key="2">
    <source>
        <dbReference type="ARBA" id="ARBA00012376"/>
    </source>
</evidence>